<proteinExistence type="predicted"/>
<keyword evidence="2" id="KW-0812">Transmembrane</keyword>
<organism evidence="3 4">
    <name type="scientific">Patiria miniata</name>
    <name type="common">Bat star</name>
    <name type="synonym">Asterina miniata</name>
    <dbReference type="NCBI Taxonomy" id="46514"/>
    <lineage>
        <taxon>Eukaryota</taxon>
        <taxon>Metazoa</taxon>
        <taxon>Echinodermata</taxon>
        <taxon>Eleutherozoa</taxon>
        <taxon>Asterozoa</taxon>
        <taxon>Asteroidea</taxon>
        <taxon>Valvatacea</taxon>
        <taxon>Valvatida</taxon>
        <taxon>Asterinidae</taxon>
        <taxon>Patiria</taxon>
    </lineage>
</organism>
<evidence type="ECO:0000313" key="3">
    <source>
        <dbReference type="EnsemblMetazoa" id="XP_038061052.1"/>
    </source>
</evidence>
<dbReference type="EnsemblMetazoa" id="XM_038205124.1">
    <property type="protein sequence ID" value="XP_038061052.1"/>
    <property type="gene ID" value="LOC119731844"/>
</dbReference>
<feature type="region of interest" description="Disordered" evidence="1">
    <location>
        <begin position="25"/>
        <end position="50"/>
    </location>
</feature>
<feature type="compositionally biased region" description="Polar residues" evidence="1">
    <location>
        <begin position="277"/>
        <end position="291"/>
    </location>
</feature>
<feature type="region of interest" description="Disordered" evidence="1">
    <location>
        <begin position="97"/>
        <end position="123"/>
    </location>
</feature>
<evidence type="ECO:0000256" key="2">
    <source>
        <dbReference type="SAM" id="Phobius"/>
    </source>
</evidence>
<feature type="region of interest" description="Disordered" evidence="1">
    <location>
        <begin position="208"/>
        <end position="311"/>
    </location>
</feature>
<evidence type="ECO:0000256" key="1">
    <source>
        <dbReference type="SAM" id="MobiDB-lite"/>
    </source>
</evidence>
<dbReference type="OMA" id="CNEWHAD"/>
<accession>A0A914AB14</accession>
<dbReference type="Proteomes" id="UP000887568">
    <property type="component" value="Unplaced"/>
</dbReference>
<feature type="compositionally biased region" description="Low complexity" evidence="1">
    <location>
        <begin position="215"/>
        <end position="228"/>
    </location>
</feature>
<name>A0A914AB14_PATMI</name>
<keyword evidence="4" id="KW-1185">Reference proteome</keyword>
<feature type="compositionally biased region" description="Basic and acidic residues" evidence="1">
    <location>
        <begin position="97"/>
        <end position="107"/>
    </location>
</feature>
<sequence length="420" mass="45319">MAEKTTCMVTCPACPECPTVGIQVASDNSTSDMSDTRSSEDATTPGLNTATPDTLPNPCFQCDCEMWKRSTFCLVVVVIILIILVVVLVSLLYKQRKDGRPQKRQDPENAPCNGQDGIHYNKSNGKVSTEKFLIDSSGSTPVFCSAVSSQEQLNASYSGGPLVFTHFSVPHNEYNLAKESMAALNDCEVDVHNPPTGTGKEAGVTVATGSDVATPKKSPASEPPKSLKVNTKPLLKRDYNVSEGTPSTQPLLATSTQPGDTVASDTVTSISGHIGNNVESLQNTPPGSTSLHEAPTAPYRESPPTSPSCSAFEKSEGQCGTTSHCNEWHADFVKDNINVTNHTDFFAKLGLSKTKYEVTKYDHRHEGIQEQIRHVIINDFIGKEDNPSIYRLLSALDASGNKHVSRMFREKFNVTSSAGS</sequence>
<feature type="compositionally biased region" description="Polar residues" evidence="1">
    <location>
        <begin position="242"/>
        <end position="271"/>
    </location>
</feature>
<evidence type="ECO:0000313" key="4">
    <source>
        <dbReference type="Proteomes" id="UP000887568"/>
    </source>
</evidence>
<keyword evidence="2" id="KW-0472">Membrane</keyword>
<feature type="compositionally biased region" description="Polar residues" evidence="1">
    <location>
        <begin position="41"/>
        <end position="50"/>
    </location>
</feature>
<dbReference type="RefSeq" id="XP_038061052.1">
    <property type="nucleotide sequence ID" value="XM_038205124.1"/>
</dbReference>
<reference evidence="3" key="1">
    <citation type="submission" date="2022-11" db="UniProtKB">
        <authorList>
            <consortium name="EnsemblMetazoa"/>
        </authorList>
    </citation>
    <scope>IDENTIFICATION</scope>
</reference>
<protein>
    <submittedName>
        <fullName evidence="3">Uncharacterized protein</fullName>
    </submittedName>
</protein>
<dbReference type="GeneID" id="119731844"/>
<dbReference type="AlphaFoldDB" id="A0A914AB14"/>
<feature type="transmembrane region" description="Helical" evidence="2">
    <location>
        <begin position="72"/>
        <end position="93"/>
    </location>
</feature>
<keyword evidence="2" id="KW-1133">Transmembrane helix</keyword>
<dbReference type="OrthoDB" id="535509at2759"/>